<evidence type="ECO:0000313" key="2">
    <source>
        <dbReference type="Proteomes" id="UP000694393"/>
    </source>
</evidence>
<reference evidence="1" key="2">
    <citation type="submission" date="2025-09" db="UniProtKB">
        <authorList>
            <consortium name="Ensembl"/>
        </authorList>
    </citation>
    <scope>IDENTIFICATION</scope>
</reference>
<name>A0A8C8RL90_9SAUR</name>
<evidence type="ECO:0000313" key="1">
    <source>
        <dbReference type="Ensembl" id="ENSPCEP00000006697.1"/>
    </source>
</evidence>
<protein>
    <submittedName>
        <fullName evidence="1">Uncharacterized protein</fullName>
    </submittedName>
</protein>
<dbReference type="CDD" id="cd23544">
    <property type="entry name" value="TFP_LU_ECD_Ly6G5b"/>
    <property type="match status" value="1"/>
</dbReference>
<sequence length="140" mass="15063">RIEPTGPNSQTPGFTPWLGEEGGGFVVNMGCLWGVFVHRTHSISPSSPPAANKLRCRHCALDEPYIGCLPGASECTPKAGNPCLTVNISYSEVQYFIQGCIENRNRCGMVKESMVPGFLINVTCCSHASFCNDIMPQPAG</sequence>
<organism evidence="1 2">
    <name type="scientific">Pelusios castaneus</name>
    <name type="common">West African mud turtle</name>
    <dbReference type="NCBI Taxonomy" id="367368"/>
    <lineage>
        <taxon>Eukaryota</taxon>
        <taxon>Metazoa</taxon>
        <taxon>Chordata</taxon>
        <taxon>Craniata</taxon>
        <taxon>Vertebrata</taxon>
        <taxon>Euteleostomi</taxon>
        <taxon>Archelosauria</taxon>
        <taxon>Testudinata</taxon>
        <taxon>Testudines</taxon>
        <taxon>Pleurodira</taxon>
        <taxon>Pelomedusidae</taxon>
        <taxon>Pelusios</taxon>
    </lineage>
</organism>
<dbReference type="AlphaFoldDB" id="A0A8C8RL90"/>
<proteinExistence type="predicted"/>
<keyword evidence="2" id="KW-1185">Reference proteome</keyword>
<reference evidence="1" key="1">
    <citation type="submission" date="2025-08" db="UniProtKB">
        <authorList>
            <consortium name="Ensembl"/>
        </authorList>
    </citation>
    <scope>IDENTIFICATION</scope>
</reference>
<dbReference type="Proteomes" id="UP000694393">
    <property type="component" value="Unplaced"/>
</dbReference>
<dbReference type="Ensembl" id="ENSPCET00000006937.1">
    <property type="protein sequence ID" value="ENSPCEP00000006697.1"/>
    <property type="gene ID" value="ENSPCEG00000005399.1"/>
</dbReference>
<accession>A0A8C8RL90</accession>